<dbReference type="AlphaFoldDB" id="A0AAJ8L5H2"/>
<reference evidence="2" key="2">
    <citation type="submission" date="2024-02" db="EMBL/GenBank/DDBJ databases">
        <title>Comparative genomics of Cryptococcus and Kwoniella reveals pathogenesis evolution and contrasting modes of karyotype evolution via chromosome fusion or intercentromeric recombination.</title>
        <authorList>
            <person name="Coelho M.A."/>
            <person name="David-Palma M."/>
            <person name="Shea T."/>
            <person name="Bowers K."/>
            <person name="McGinley-Smith S."/>
            <person name="Mohammad A.W."/>
            <person name="Gnirke A."/>
            <person name="Yurkov A.M."/>
            <person name="Nowrousian M."/>
            <person name="Sun S."/>
            <person name="Cuomo C.A."/>
            <person name="Heitman J."/>
        </authorList>
    </citation>
    <scope>NUCLEOTIDE SEQUENCE</scope>
    <source>
        <strain evidence="2">CBS 10737</strain>
    </source>
</reference>
<keyword evidence="3" id="KW-1185">Reference proteome</keyword>
<sequence>MPGKPKPPCLASAMKMIANRSYVAPWQIGGQKVLVDLGDYRNQPVFSEDDNEDVSSMQDPSKKLETHPIDPLAEPRCTIQTVPETTIVTPFTHPNTLASTSPPIDGSLRFDFEVFAGIQRLAGSFLSKYPEWQRNIYKTIYTADPDIRVQLPEYLEIKDIQEILYHLPKILFKGNSATQRSTIPIAYDYDIHTAVIRLLAHNVPALPKMKDPYNTPIQRPGRRRHYFDTITLHFGPYSVQRDGVLIDPERVHLRWVHECLSWVVCEVLEGEGHPQRILQLLDAQVGLLLELKDINGIRMVTRARIDCADQGCPLHCDYTRIFTGIIAIVVVTAERACLQAYRSSSWEELDKRRKVFYEALKVAAKLLDCNSVNLSRTLERLNNPTNPTEERNDLVTRCKIYDGIIEKIDRLYLTFVDYGVIQKEHDDIEREFLRPEGAYWQLSEKSSGRALDFKKSWVEFDEYVHKEMKNSEALKRWEGFVGDDYYRDEPIRIPEMYLTDLDTMLKGSVKRVRGIW</sequence>
<evidence type="ECO:0000313" key="2">
    <source>
        <dbReference type="EMBL" id="WWC69958.1"/>
    </source>
</evidence>
<dbReference type="EMBL" id="CP144523">
    <property type="protein sequence ID" value="WWC69958.1"/>
    <property type="molecule type" value="Genomic_DNA"/>
</dbReference>
<evidence type="ECO:0000256" key="1">
    <source>
        <dbReference type="SAM" id="MobiDB-lite"/>
    </source>
</evidence>
<dbReference type="KEGG" id="kpin:30172894"/>
<organism evidence="2 3">
    <name type="scientific">Kwoniella pini CBS 10737</name>
    <dbReference type="NCBI Taxonomy" id="1296096"/>
    <lineage>
        <taxon>Eukaryota</taxon>
        <taxon>Fungi</taxon>
        <taxon>Dikarya</taxon>
        <taxon>Basidiomycota</taxon>
        <taxon>Agaricomycotina</taxon>
        <taxon>Tremellomycetes</taxon>
        <taxon>Tremellales</taxon>
        <taxon>Cryptococcaceae</taxon>
        <taxon>Kwoniella</taxon>
    </lineage>
</organism>
<dbReference type="Proteomes" id="UP000094020">
    <property type="component" value="Chromosome 5"/>
</dbReference>
<gene>
    <name evidence="2" type="ORF">I206_103902</name>
</gene>
<evidence type="ECO:0000313" key="3">
    <source>
        <dbReference type="Proteomes" id="UP000094020"/>
    </source>
</evidence>
<dbReference type="RefSeq" id="XP_070058951.1">
    <property type="nucleotide sequence ID" value="XM_070202850.1"/>
</dbReference>
<dbReference type="GeneID" id="30172894"/>
<protein>
    <submittedName>
        <fullName evidence="2">Uncharacterized protein</fullName>
    </submittedName>
</protein>
<accession>A0AAJ8L5H2</accession>
<proteinExistence type="predicted"/>
<name>A0AAJ8L5H2_9TREE</name>
<feature type="region of interest" description="Disordered" evidence="1">
    <location>
        <begin position="45"/>
        <end position="69"/>
    </location>
</feature>
<reference evidence="2" key="1">
    <citation type="submission" date="2013-07" db="EMBL/GenBank/DDBJ databases">
        <authorList>
            <consortium name="The Broad Institute Genome Sequencing Platform"/>
            <person name="Cuomo C."/>
            <person name="Litvintseva A."/>
            <person name="Chen Y."/>
            <person name="Heitman J."/>
            <person name="Sun S."/>
            <person name="Springer D."/>
            <person name="Dromer F."/>
            <person name="Young S.K."/>
            <person name="Zeng Q."/>
            <person name="Gargeya S."/>
            <person name="Fitzgerald M."/>
            <person name="Abouelleil A."/>
            <person name="Alvarado L."/>
            <person name="Berlin A.M."/>
            <person name="Chapman S.B."/>
            <person name="Dewar J."/>
            <person name="Goldberg J."/>
            <person name="Griggs A."/>
            <person name="Gujja S."/>
            <person name="Hansen M."/>
            <person name="Howarth C."/>
            <person name="Imamovic A."/>
            <person name="Larimer J."/>
            <person name="McCowan C."/>
            <person name="Murphy C."/>
            <person name="Pearson M."/>
            <person name="Priest M."/>
            <person name="Roberts A."/>
            <person name="Saif S."/>
            <person name="Shea T."/>
            <person name="Sykes S."/>
            <person name="Wortman J."/>
            <person name="Nusbaum C."/>
            <person name="Birren B."/>
        </authorList>
    </citation>
    <scope>NUCLEOTIDE SEQUENCE</scope>
    <source>
        <strain evidence="2">CBS 10737</strain>
    </source>
</reference>